<evidence type="ECO:0000256" key="2">
    <source>
        <dbReference type="SAM" id="Phobius"/>
    </source>
</evidence>
<feature type="compositionally biased region" description="Polar residues" evidence="1">
    <location>
        <begin position="228"/>
        <end position="257"/>
    </location>
</feature>
<proteinExistence type="predicted"/>
<name>A0A0K0EDT1_STRER</name>
<dbReference type="WBParaSite" id="TCONS_00006949.p1">
    <property type="protein sequence ID" value="TCONS_00006949.p1"/>
    <property type="gene ID" value="XLOC_005035"/>
</dbReference>
<dbReference type="AlphaFoldDB" id="A0A0K0EDT1"/>
<evidence type="ECO:0000313" key="3">
    <source>
        <dbReference type="Proteomes" id="UP000035681"/>
    </source>
</evidence>
<accession>A0A0K0EDT1</accession>
<keyword evidence="3" id="KW-1185">Reference proteome</keyword>
<feature type="compositionally biased region" description="Basic and acidic residues" evidence="1">
    <location>
        <begin position="206"/>
        <end position="225"/>
    </location>
</feature>
<evidence type="ECO:0000256" key="1">
    <source>
        <dbReference type="SAM" id="MobiDB-lite"/>
    </source>
</evidence>
<keyword evidence="2" id="KW-0472">Membrane</keyword>
<feature type="region of interest" description="Disordered" evidence="1">
    <location>
        <begin position="206"/>
        <end position="263"/>
    </location>
</feature>
<keyword evidence="2" id="KW-1133">Transmembrane helix</keyword>
<reference evidence="4" key="1">
    <citation type="submission" date="2015-08" db="UniProtKB">
        <authorList>
            <consortium name="WormBaseParasite"/>
        </authorList>
    </citation>
    <scope>IDENTIFICATION</scope>
</reference>
<evidence type="ECO:0000313" key="5">
    <source>
        <dbReference type="WBParaSite" id="TCONS_00006949.p1"/>
    </source>
</evidence>
<evidence type="ECO:0000313" key="4">
    <source>
        <dbReference type="WBParaSite" id="SSTP_0000764300.1"/>
    </source>
</evidence>
<keyword evidence="2" id="KW-0812">Transmembrane</keyword>
<dbReference type="WBParaSite" id="SSTP_0000764300.1">
    <property type="protein sequence ID" value="SSTP_0000764300.1"/>
    <property type="gene ID" value="SSTP_0000764300"/>
</dbReference>
<feature type="transmembrane region" description="Helical" evidence="2">
    <location>
        <begin position="135"/>
        <end position="157"/>
    </location>
</feature>
<sequence>MEKFLFSYWIMAMLFIFMIVPFASSDNIDKYDVEPIGLNVCIFEEEVKVRKPEKVVVDGVVKYPMKEFLVTKNVSHCCVGFFQNENNTCSICDDGKYGRECLLDCGECHKDMVCNNVVGCTLDPLLVQKSLFRKYFGYGLLALIGAVSLLVFLVMYYKNKYVKEKDPALPTVVFHDTKNNDEIEEGANVEINNPIYNFHNLIESPNKDLEKKSPENEGGKNKYEVPAENSNIYTSIPESRGNSSETSTPERSGNTYSDWVIYN</sequence>
<protein>
    <submittedName>
        <fullName evidence="5">EMI domain-containing protein</fullName>
    </submittedName>
    <submittedName>
        <fullName evidence="4">Protein amnionless</fullName>
    </submittedName>
</protein>
<dbReference type="STRING" id="6248.A0A0K0EDT1"/>
<feature type="transmembrane region" description="Helical" evidence="2">
    <location>
        <begin position="6"/>
        <end position="23"/>
    </location>
</feature>
<dbReference type="Proteomes" id="UP000035681">
    <property type="component" value="Unplaced"/>
</dbReference>
<organism evidence="4">
    <name type="scientific">Strongyloides stercoralis</name>
    <name type="common">Threadworm</name>
    <dbReference type="NCBI Taxonomy" id="6248"/>
    <lineage>
        <taxon>Eukaryota</taxon>
        <taxon>Metazoa</taxon>
        <taxon>Ecdysozoa</taxon>
        <taxon>Nematoda</taxon>
        <taxon>Chromadorea</taxon>
        <taxon>Rhabditida</taxon>
        <taxon>Tylenchina</taxon>
        <taxon>Panagrolaimomorpha</taxon>
        <taxon>Strongyloidoidea</taxon>
        <taxon>Strongyloididae</taxon>
        <taxon>Strongyloides</taxon>
    </lineage>
</organism>